<dbReference type="AlphaFoldDB" id="A0A9Q3ZGW9"/>
<dbReference type="InterPro" id="IPR027961">
    <property type="entry name" value="DUF4442"/>
</dbReference>
<organism evidence="1 2">
    <name type="scientific">Alloalcanivorax xenomutans</name>
    <dbReference type="NCBI Taxonomy" id="1094342"/>
    <lineage>
        <taxon>Bacteria</taxon>
        <taxon>Pseudomonadati</taxon>
        <taxon>Pseudomonadota</taxon>
        <taxon>Gammaproteobacteria</taxon>
        <taxon>Oceanospirillales</taxon>
        <taxon>Alcanivoracaceae</taxon>
        <taxon>Alloalcanivorax</taxon>
    </lineage>
</organism>
<reference evidence="1" key="1">
    <citation type="submission" date="2022-01" db="EMBL/GenBank/DDBJ databases">
        <authorList>
            <person name="Karlyshev A.V."/>
            <person name="Jaspars M."/>
        </authorList>
    </citation>
    <scope>NUCLEOTIDE SEQUENCE</scope>
    <source>
        <strain evidence="1">AGSA3-2</strain>
    </source>
</reference>
<protein>
    <submittedName>
        <fullName evidence="1">DUF4442 domain-containing protein</fullName>
    </submittedName>
</protein>
<dbReference type="Pfam" id="PF14539">
    <property type="entry name" value="DUF4442"/>
    <property type="match status" value="1"/>
</dbReference>
<keyword evidence="2" id="KW-1185">Reference proteome</keyword>
<dbReference type="RefSeq" id="WP_022996466.1">
    <property type="nucleotide sequence ID" value="NZ_CBDDTQ010000005.1"/>
</dbReference>
<accession>A0A9Q3ZGW9</accession>
<dbReference type="Proteomes" id="UP001107961">
    <property type="component" value="Unassembled WGS sequence"/>
</dbReference>
<dbReference type="SUPFAM" id="SSF54637">
    <property type="entry name" value="Thioesterase/thiol ester dehydrase-isomerase"/>
    <property type="match status" value="1"/>
</dbReference>
<sequence length="158" mass="17581">MSDNYLLSLYRKTRRIPKGRELFSLIFSRKAPYFGTVRPLIAELRPNYCEVHIKKRKAVENHIGTVHVIAICNALEAAMGAMAEASIPKHLRWIPKGMDVRYTAKASSDIVATAEVDADAWENGPDLPVTVTARRDDGTVVVAGTIHLWVTEKPARDA</sequence>
<comment type="caution">
    <text evidence="1">The sequence shown here is derived from an EMBL/GenBank/DDBJ whole genome shotgun (WGS) entry which is preliminary data.</text>
</comment>
<dbReference type="InterPro" id="IPR029069">
    <property type="entry name" value="HotDog_dom_sf"/>
</dbReference>
<dbReference type="KEGG" id="axe:P40_13685"/>
<evidence type="ECO:0000313" key="2">
    <source>
        <dbReference type="Proteomes" id="UP001107961"/>
    </source>
</evidence>
<evidence type="ECO:0000313" key="1">
    <source>
        <dbReference type="EMBL" id="MCE7507872.1"/>
    </source>
</evidence>
<proteinExistence type="predicted"/>
<dbReference type="EMBL" id="JAJVKT010000004">
    <property type="protein sequence ID" value="MCE7507872.1"/>
    <property type="molecule type" value="Genomic_DNA"/>
</dbReference>
<dbReference type="GeneID" id="94687357"/>
<name>A0A9Q3ZGW9_9GAMM</name>
<dbReference type="Gene3D" id="3.10.129.10">
    <property type="entry name" value="Hotdog Thioesterase"/>
    <property type="match status" value="1"/>
</dbReference>
<gene>
    <name evidence="1" type="ORF">LZG35_04435</name>
</gene>